<sequence>MTSTTTSATAASTTTCGGSGQYELPVKDAACGVPNIKNYQTLLDNCAKPAGSRSYYHDCALWAYAIDQSVQNLTDCLYKAGVAWEDVWCTGNTNATATATSYPTATATGTAVTKSDGATGSSSSTSSAAYETGSKTSAAYSYRGRVSTKLALGLLGLVVTGTMSWV</sequence>
<name>A0A9W5Z2T6_9EURO</name>
<comment type="caution">
    <text evidence="1">The sequence shown here is derived from an EMBL/GenBank/DDBJ whole genome shotgun (WGS) entry which is preliminary data.</text>
</comment>
<evidence type="ECO:0000313" key="2">
    <source>
        <dbReference type="Proteomes" id="UP001143548"/>
    </source>
</evidence>
<dbReference type="AlphaFoldDB" id="A0A9W5Z2T6"/>
<gene>
    <name evidence="1" type="ORF">AbraCBS73388_002821</name>
</gene>
<protein>
    <submittedName>
        <fullName evidence="1">Uncharacterized protein</fullName>
    </submittedName>
</protein>
<proteinExistence type="predicted"/>
<reference evidence="1" key="1">
    <citation type="submission" date="2022-07" db="EMBL/GenBank/DDBJ databases">
        <title>Taxonomy of Aspergillus series Nigri: significant species reduction supported by multi-species coalescent approaches.</title>
        <authorList>
            <person name="Bian C."/>
            <person name="Kusuya Y."/>
            <person name="Sklenar F."/>
            <person name="D'hooge E."/>
            <person name="Yaguchi T."/>
            <person name="Takahashi H."/>
            <person name="Hubka V."/>
        </authorList>
    </citation>
    <scope>NUCLEOTIDE SEQUENCE</scope>
    <source>
        <strain evidence="1">CBS 733.88</strain>
    </source>
</reference>
<dbReference type="EMBL" id="BROQ01000152">
    <property type="protein sequence ID" value="GKZ26577.1"/>
    <property type="molecule type" value="Genomic_DNA"/>
</dbReference>
<accession>A0A9W5Z2T6</accession>
<evidence type="ECO:0000313" key="1">
    <source>
        <dbReference type="EMBL" id="GKZ26577.1"/>
    </source>
</evidence>
<dbReference type="Proteomes" id="UP001143548">
    <property type="component" value="Unassembled WGS sequence"/>
</dbReference>
<organism evidence="1 2">
    <name type="scientific">Aspergillus brasiliensis</name>
    <dbReference type="NCBI Taxonomy" id="319629"/>
    <lineage>
        <taxon>Eukaryota</taxon>
        <taxon>Fungi</taxon>
        <taxon>Dikarya</taxon>
        <taxon>Ascomycota</taxon>
        <taxon>Pezizomycotina</taxon>
        <taxon>Eurotiomycetes</taxon>
        <taxon>Eurotiomycetidae</taxon>
        <taxon>Eurotiales</taxon>
        <taxon>Aspergillaceae</taxon>
        <taxon>Aspergillus</taxon>
        <taxon>Aspergillus subgen. Circumdati</taxon>
    </lineage>
</organism>